<dbReference type="Proteomes" id="UP001529235">
    <property type="component" value="Unassembled WGS sequence"/>
</dbReference>
<dbReference type="RefSeq" id="WP_285273932.1">
    <property type="nucleotide sequence ID" value="NZ_JASNVW010000003.1"/>
</dbReference>
<gene>
    <name evidence="1" type="ORF">QPL79_06190</name>
</gene>
<keyword evidence="2" id="KW-1185">Reference proteome</keyword>
<dbReference type="EMBL" id="JASNVW010000003">
    <property type="protein sequence ID" value="MDK6028948.1"/>
    <property type="molecule type" value="Genomic_DNA"/>
</dbReference>
<name>A0ABD4Z7P6_9CREN</name>
<accession>A0ABD4Z7P6</accession>
<evidence type="ECO:0000313" key="1">
    <source>
        <dbReference type="EMBL" id="MDK6028948.1"/>
    </source>
</evidence>
<proteinExistence type="predicted"/>
<organism evidence="1 2">
    <name type="scientific">Ignisphaera cupida</name>
    <dbReference type="NCBI Taxonomy" id="3050454"/>
    <lineage>
        <taxon>Archaea</taxon>
        <taxon>Thermoproteota</taxon>
        <taxon>Thermoprotei</taxon>
        <taxon>Desulfurococcales</taxon>
        <taxon>Desulfurococcaceae</taxon>
        <taxon>Ignisphaera</taxon>
    </lineage>
</organism>
<sequence length="343" mass="39261">MKGIRYSPIASEGLENIFYCWTRVVSSVKGFEEEFRVCRPSDFWLYSDREKRYTEFVSKYVKPSGHITVSLRSKELFSWGVFEVFAKLPRFEKGPMFWFGFELDDLFGGGVVHFMWHSGEGVLKAFAGGFSSRVEMDLTKYLPVDASDRKHLYRIVYRRGLAMWFIDNRLRAMAIIGVGDVRDSGILYNGDPYVIGFTRDAPSSALPVLLDIDGGDVEKSFEWQDLHPWDLRISNGDSETPIVIDLYKHGEDKKLVDALIDKEVVSAPIPGTLRHKEITFVADNECRLAIEAFVNGNWFGVVEADIDPKKIHNIVIENMGILYRLVIKPRKVLRVIEAKAFLQ</sequence>
<evidence type="ECO:0000313" key="2">
    <source>
        <dbReference type="Proteomes" id="UP001529235"/>
    </source>
</evidence>
<dbReference type="SUPFAM" id="SSF49899">
    <property type="entry name" value="Concanavalin A-like lectins/glucanases"/>
    <property type="match status" value="1"/>
</dbReference>
<protein>
    <submittedName>
        <fullName evidence="1">Uncharacterized protein</fullName>
    </submittedName>
</protein>
<reference evidence="1 2" key="1">
    <citation type="submission" date="2023-05" db="EMBL/GenBank/DDBJ databases">
        <title>A new hyperthermophilic archaea 'Ignisphaera cupida' sp. nov. and description of the family 'Ignisphaeraceae' fam. nov.</title>
        <authorList>
            <person name="Podosokorskaya O.A."/>
            <person name="Elcheninov A.G."/>
            <person name="Klukina A."/>
            <person name="Merkel A.Y."/>
        </authorList>
    </citation>
    <scope>NUCLEOTIDE SEQUENCE [LARGE SCALE GENOMIC DNA]</scope>
    <source>
        <strain evidence="1 2">4213-co</strain>
    </source>
</reference>
<dbReference type="InterPro" id="IPR013320">
    <property type="entry name" value="ConA-like_dom_sf"/>
</dbReference>
<dbReference type="AlphaFoldDB" id="A0ABD4Z7P6"/>
<comment type="caution">
    <text evidence="1">The sequence shown here is derived from an EMBL/GenBank/DDBJ whole genome shotgun (WGS) entry which is preliminary data.</text>
</comment>